<keyword evidence="3" id="KW-1185">Reference proteome</keyword>
<evidence type="ECO:0000313" key="2">
    <source>
        <dbReference type="EMBL" id="TVU43090.1"/>
    </source>
</evidence>
<feature type="transmembrane region" description="Helical" evidence="1">
    <location>
        <begin position="44"/>
        <end position="69"/>
    </location>
</feature>
<keyword evidence="1" id="KW-0472">Membrane</keyword>
<evidence type="ECO:0008006" key="4">
    <source>
        <dbReference type="Google" id="ProtNLM"/>
    </source>
</evidence>
<protein>
    <recommendedName>
        <fullName evidence="4">Major facilitator superfamily (MFS) profile domain-containing protein</fullName>
    </recommendedName>
</protein>
<accession>A0A5J9W6U9</accession>
<feature type="transmembrane region" description="Helical" evidence="1">
    <location>
        <begin position="12"/>
        <end position="32"/>
    </location>
</feature>
<organism evidence="2 3">
    <name type="scientific">Eragrostis curvula</name>
    <name type="common">weeping love grass</name>
    <dbReference type="NCBI Taxonomy" id="38414"/>
    <lineage>
        <taxon>Eukaryota</taxon>
        <taxon>Viridiplantae</taxon>
        <taxon>Streptophyta</taxon>
        <taxon>Embryophyta</taxon>
        <taxon>Tracheophyta</taxon>
        <taxon>Spermatophyta</taxon>
        <taxon>Magnoliopsida</taxon>
        <taxon>Liliopsida</taxon>
        <taxon>Poales</taxon>
        <taxon>Poaceae</taxon>
        <taxon>PACMAD clade</taxon>
        <taxon>Chloridoideae</taxon>
        <taxon>Eragrostideae</taxon>
        <taxon>Eragrostidinae</taxon>
        <taxon>Eragrostis</taxon>
    </lineage>
</organism>
<dbReference type="EMBL" id="RWGY01000005">
    <property type="protein sequence ID" value="TVU43090.1"/>
    <property type="molecule type" value="Genomic_DNA"/>
</dbReference>
<proteinExistence type="predicted"/>
<dbReference type="Proteomes" id="UP000324897">
    <property type="component" value="Unassembled WGS sequence"/>
</dbReference>
<evidence type="ECO:0000313" key="3">
    <source>
        <dbReference type="Proteomes" id="UP000324897"/>
    </source>
</evidence>
<dbReference type="Gene3D" id="1.20.1250.20">
    <property type="entry name" value="MFS general substrate transporter like domains"/>
    <property type="match status" value="1"/>
</dbReference>
<comment type="caution">
    <text evidence="2">The sequence shown here is derived from an EMBL/GenBank/DDBJ whole genome shotgun (WGS) entry which is preliminary data.</text>
</comment>
<evidence type="ECO:0000256" key="1">
    <source>
        <dbReference type="SAM" id="Phobius"/>
    </source>
</evidence>
<name>A0A5J9W6U9_9POAL</name>
<reference evidence="2 3" key="1">
    <citation type="journal article" date="2019" name="Sci. Rep.">
        <title>A high-quality genome of Eragrostis curvula grass provides insights into Poaceae evolution and supports new strategies to enhance forage quality.</title>
        <authorList>
            <person name="Carballo J."/>
            <person name="Santos B.A.C.M."/>
            <person name="Zappacosta D."/>
            <person name="Garbus I."/>
            <person name="Selva J.P."/>
            <person name="Gallo C.A."/>
            <person name="Diaz A."/>
            <person name="Albertini E."/>
            <person name="Caccamo M."/>
            <person name="Echenique V."/>
        </authorList>
    </citation>
    <scope>NUCLEOTIDE SEQUENCE [LARGE SCALE GENOMIC DNA]</scope>
    <source>
        <strain evidence="3">cv. Victoria</strain>
        <tissue evidence="2">Leaf</tissue>
    </source>
</reference>
<gene>
    <name evidence="2" type="ORF">EJB05_09527</name>
</gene>
<keyword evidence="1" id="KW-1133">Transmembrane helix</keyword>
<keyword evidence="1" id="KW-0812">Transmembrane</keyword>
<feature type="non-terminal residue" evidence="2">
    <location>
        <position position="1"/>
    </location>
</feature>
<dbReference type="Gramene" id="TVU43090">
    <property type="protein sequence ID" value="TVU43090"/>
    <property type="gene ID" value="EJB05_09527"/>
</dbReference>
<sequence>MLHNNDANRATEVLVGCSNVSMLVSIIAAGWAGDMLGRRATLVVASALLMAGGHATALGGSYASALLMADARRQLRTPRSWPLASSPLTSLGSGFARLQRRDMSASSRGVLSTLLGTN</sequence>
<dbReference type="AlphaFoldDB" id="A0A5J9W6U9"/>
<dbReference type="SUPFAM" id="SSF103473">
    <property type="entry name" value="MFS general substrate transporter"/>
    <property type="match status" value="1"/>
</dbReference>
<dbReference type="InterPro" id="IPR036259">
    <property type="entry name" value="MFS_trans_sf"/>
</dbReference>